<protein>
    <submittedName>
        <fullName evidence="1">Putative secreted peptide</fullName>
    </submittedName>
</protein>
<dbReference type="EMBL" id="GGFM01009670">
    <property type="protein sequence ID" value="MBW30421.1"/>
    <property type="molecule type" value="Transcribed_RNA"/>
</dbReference>
<organism evidence="1">
    <name type="scientific">Anopheles braziliensis</name>
    <dbReference type="NCBI Taxonomy" id="58242"/>
    <lineage>
        <taxon>Eukaryota</taxon>
        <taxon>Metazoa</taxon>
        <taxon>Ecdysozoa</taxon>
        <taxon>Arthropoda</taxon>
        <taxon>Hexapoda</taxon>
        <taxon>Insecta</taxon>
        <taxon>Pterygota</taxon>
        <taxon>Neoptera</taxon>
        <taxon>Endopterygota</taxon>
        <taxon>Diptera</taxon>
        <taxon>Nematocera</taxon>
        <taxon>Culicoidea</taxon>
        <taxon>Culicidae</taxon>
        <taxon>Anophelinae</taxon>
        <taxon>Anopheles</taxon>
    </lineage>
</organism>
<reference evidence="1" key="1">
    <citation type="submission" date="2018-01" db="EMBL/GenBank/DDBJ databases">
        <title>An insight into the sialome of Amazonian anophelines.</title>
        <authorList>
            <person name="Ribeiro J.M."/>
            <person name="Scarpassa V."/>
            <person name="Calvo E."/>
        </authorList>
    </citation>
    <scope>NUCLEOTIDE SEQUENCE</scope>
    <source>
        <tissue evidence="1">Salivary glands</tissue>
    </source>
</reference>
<dbReference type="AlphaFoldDB" id="A0A2M3ZPF6"/>
<sequence length="75" mass="9115">MFKWFMQAIIISHFRRGRCWKYFDLQRKRMYQTRRQGTCTAHHTSRRICLLADIQIQIGARSRNAFIEWPNLPGT</sequence>
<name>A0A2M3ZPF6_9DIPT</name>
<evidence type="ECO:0000313" key="1">
    <source>
        <dbReference type="EMBL" id="MBW30421.1"/>
    </source>
</evidence>
<accession>A0A2M3ZPF6</accession>
<proteinExistence type="predicted"/>